<evidence type="ECO:0000313" key="4">
    <source>
        <dbReference type="EMBL" id="CAI3993328.1"/>
    </source>
</evidence>
<protein>
    <submittedName>
        <fullName evidence="5">Pentatricopeptide repeat-containing protein, chloroplastic</fullName>
    </submittedName>
</protein>
<dbReference type="Proteomes" id="UP001152797">
    <property type="component" value="Unassembled WGS sequence"/>
</dbReference>
<evidence type="ECO:0000259" key="3">
    <source>
        <dbReference type="Pfam" id="PF00501"/>
    </source>
</evidence>
<dbReference type="Gene3D" id="1.25.40.10">
    <property type="entry name" value="Tetratricopeptide repeat domain"/>
    <property type="match status" value="3"/>
</dbReference>
<organism evidence="4">
    <name type="scientific">Cladocopium goreaui</name>
    <dbReference type="NCBI Taxonomy" id="2562237"/>
    <lineage>
        <taxon>Eukaryota</taxon>
        <taxon>Sar</taxon>
        <taxon>Alveolata</taxon>
        <taxon>Dinophyceae</taxon>
        <taxon>Suessiales</taxon>
        <taxon>Symbiodiniaceae</taxon>
        <taxon>Cladocopium</taxon>
    </lineage>
</organism>
<feature type="non-terminal residue" evidence="4">
    <location>
        <position position="1"/>
    </location>
</feature>
<dbReference type="Gene3D" id="3.40.50.12780">
    <property type="entry name" value="N-terminal domain of ligase-like"/>
    <property type="match status" value="1"/>
</dbReference>
<dbReference type="AlphaFoldDB" id="A0A9P1CLZ1"/>
<feature type="repeat" description="PPR" evidence="2">
    <location>
        <begin position="573"/>
        <end position="607"/>
    </location>
</feature>
<dbReference type="InterPro" id="IPR000873">
    <property type="entry name" value="AMP-dep_synth/lig_dom"/>
</dbReference>
<dbReference type="PANTHER" id="PTHR47447">
    <property type="entry name" value="OS03G0856100 PROTEIN"/>
    <property type="match status" value="1"/>
</dbReference>
<dbReference type="InterPro" id="IPR042099">
    <property type="entry name" value="ANL_N_sf"/>
</dbReference>
<dbReference type="PANTHER" id="PTHR47447:SF17">
    <property type="entry name" value="OS12G0638900 PROTEIN"/>
    <property type="match status" value="1"/>
</dbReference>
<keyword evidence="6" id="KW-1185">Reference proteome</keyword>
<reference evidence="4" key="1">
    <citation type="submission" date="2022-10" db="EMBL/GenBank/DDBJ databases">
        <authorList>
            <person name="Chen Y."/>
            <person name="Dougan E. K."/>
            <person name="Chan C."/>
            <person name="Rhodes N."/>
            <person name="Thang M."/>
        </authorList>
    </citation>
    <scope>NUCLEOTIDE SEQUENCE</scope>
</reference>
<evidence type="ECO:0000256" key="2">
    <source>
        <dbReference type="PROSITE-ProRule" id="PRU00708"/>
    </source>
</evidence>
<feature type="repeat" description="PPR" evidence="2">
    <location>
        <begin position="847"/>
        <end position="881"/>
    </location>
</feature>
<dbReference type="NCBIfam" id="TIGR00756">
    <property type="entry name" value="PPR"/>
    <property type="match status" value="1"/>
</dbReference>
<feature type="domain" description="AMP-dependent synthetase/ligase" evidence="3">
    <location>
        <begin position="12"/>
        <end position="393"/>
    </location>
</feature>
<comment type="caution">
    <text evidence="4">The sequence shown here is derived from an EMBL/GenBank/DDBJ whole genome shotgun (WGS) entry which is preliminary data.</text>
</comment>
<dbReference type="Pfam" id="PF01535">
    <property type="entry name" value="PPR"/>
    <property type="match status" value="1"/>
</dbReference>
<dbReference type="EMBL" id="CAMXCT010001816">
    <property type="protein sequence ID" value="CAI3993328.1"/>
    <property type="molecule type" value="Genomic_DNA"/>
</dbReference>
<dbReference type="InterPro" id="IPR002885">
    <property type="entry name" value="PPR_rpt"/>
</dbReference>
<keyword evidence="1" id="KW-0677">Repeat</keyword>
<sequence>MGQEVASLDQAFDELVERFPMRPAVEDDDGCVMSYRQLQEASRRIAAGMAQLCRGQDAPIVALLMRRNCNWLAASLATMRLGTLLALSCDLGGDDEERRNCEAMAEHQPRLLVLERSAAVPSLFTTSAVAYVEDLLRTEECFVERPRRHLDDAVYLVYTGGTTAASKCVVQTHRMALHELRTYADFQALSCEDRILHHTSAFWGAACHGMMDLAWSCGACLVMLSRHGVNEVARAISERNITVAGIVPSLLDALDDKRCQSLRCSAGTRRILTLLATIAGSETGDPGDHVTTVATQRPGTVFTWGEPLRQTTLEFWRTRVQLLDLLIASEYWLVLYADHRRSGGGFRPVPGARLTLLSCAAEDASSLSKVVEVAPGEVGELYIAGAMVSAQGYTKASFNEGAFLELPVGPGGSMLRHYRTRDLARVLPDGTLEYCGRADGFAKVGGKWLDLASVERSLQSAGCREASLLWDEVTKVRHACVVPNQLHKPMAAAVQTWQALVPPQTRALANRACAKSGEWKQAIALLQELLEVKNLELDVVPFAAAINACTNGQEWLPALLILSEVNSVQVEVNVITYNSAISACEKSGEWQKAFDLLHAMPKQQLQAGMLANPLSLPLFKTLRKYELIQASTAFLMAMYFFTHAALVVRKPLLFKASANHGLEEPEEAAAAATGGSCRNCCNRVEGEKVSKWSLALQLFDDLRQRELEASLISYNSTISACAKSGEWQRALALLEDADATATGCDVISYNAAITACSNAAEWDHALSLLRALNLSRLKANLITYNAMLGGCRSVQEVWTFIEEAESLGLNPNMITYGAAISACDRLGESQQALLLLQHLTVGRLRCNVIACSAAISACEKCAEWQNALRLMQMMKDKEIEAHVISYNALISAVGSAESAWQKATQVFEELRDRLQADVFSYSSAISACGICGQWEE</sequence>
<name>A0A9P1CLZ1_9DINO</name>
<dbReference type="InterPro" id="IPR011990">
    <property type="entry name" value="TPR-like_helical_dom_sf"/>
</dbReference>
<dbReference type="Pfam" id="PF13812">
    <property type="entry name" value="PPR_3"/>
    <property type="match status" value="2"/>
</dbReference>
<gene>
    <name evidence="4" type="ORF">C1SCF055_LOCUS20091</name>
</gene>
<dbReference type="EMBL" id="CAMXCT030001816">
    <property type="protein sequence ID" value="CAL4780640.1"/>
    <property type="molecule type" value="Genomic_DNA"/>
</dbReference>
<reference evidence="5 6" key="2">
    <citation type="submission" date="2024-05" db="EMBL/GenBank/DDBJ databases">
        <authorList>
            <person name="Chen Y."/>
            <person name="Shah S."/>
            <person name="Dougan E. K."/>
            <person name="Thang M."/>
            <person name="Chan C."/>
        </authorList>
    </citation>
    <scope>NUCLEOTIDE SEQUENCE [LARGE SCALE GENOMIC DNA]</scope>
</reference>
<dbReference type="PROSITE" id="PS51375">
    <property type="entry name" value="PPR"/>
    <property type="match status" value="2"/>
</dbReference>
<dbReference type="Pfam" id="PF00501">
    <property type="entry name" value="AMP-binding"/>
    <property type="match status" value="1"/>
</dbReference>
<evidence type="ECO:0000313" key="6">
    <source>
        <dbReference type="Proteomes" id="UP001152797"/>
    </source>
</evidence>
<evidence type="ECO:0000313" key="5">
    <source>
        <dbReference type="EMBL" id="CAL4780640.1"/>
    </source>
</evidence>
<accession>A0A9P1CLZ1</accession>
<dbReference type="SUPFAM" id="SSF56801">
    <property type="entry name" value="Acetyl-CoA synthetase-like"/>
    <property type="match status" value="1"/>
</dbReference>
<dbReference type="EMBL" id="CAMXCT020001816">
    <property type="protein sequence ID" value="CAL1146703.1"/>
    <property type="molecule type" value="Genomic_DNA"/>
</dbReference>
<dbReference type="OrthoDB" id="437714at2759"/>
<proteinExistence type="predicted"/>
<evidence type="ECO:0000256" key="1">
    <source>
        <dbReference type="ARBA" id="ARBA00022737"/>
    </source>
</evidence>